<evidence type="ECO:0000313" key="3">
    <source>
        <dbReference type="Proteomes" id="UP000641954"/>
    </source>
</evidence>
<dbReference type="Proteomes" id="UP000641954">
    <property type="component" value="Unassembled WGS sequence"/>
</dbReference>
<evidence type="ECO:0000313" key="2">
    <source>
        <dbReference type="EMBL" id="MBD2546496.1"/>
    </source>
</evidence>
<reference evidence="2 3" key="1">
    <citation type="journal article" date="2020" name="ISME J.">
        <title>Comparative genomics reveals insights into cyanobacterial evolution and habitat adaptation.</title>
        <authorList>
            <person name="Chen M.Y."/>
            <person name="Teng W.K."/>
            <person name="Zhao L."/>
            <person name="Hu C.X."/>
            <person name="Zhou Y.K."/>
            <person name="Han B.P."/>
            <person name="Song L.R."/>
            <person name="Shu W.S."/>
        </authorList>
    </citation>
    <scope>NUCLEOTIDE SEQUENCE [LARGE SCALE GENOMIC DNA]</scope>
    <source>
        <strain evidence="2 3">FACHB-1370</strain>
    </source>
</reference>
<keyword evidence="3" id="KW-1185">Reference proteome</keyword>
<dbReference type="SUPFAM" id="SSF54001">
    <property type="entry name" value="Cysteine proteinases"/>
    <property type="match status" value="1"/>
</dbReference>
<evidence type="ECO:0000256" key="1">
    <source>
        <dbReference type="SAM" id="MobiDB-lite"/>
    </source>
</evidence>
<protein>
    <submittedName>
        <fullName evidence="2">DUF1460 domain-containing protein</fullName>
    </submittedName>
</protein>
<name>A0ABR8ELH9_9CYAN</name>
<organism evidence="2 3">
    <name type="scientific">Planktothricoides raciborskii FACHB-1370</name>
    <dbReference type="NCBI Taxonomy" id="2949576"/>
    <lineage>
        <taxon>Bacteria</taxon>
        <taxon>Bacillati</taxon>
        <taxon>Cyanobacteriota</taxon>
        <taxon>Cyanophyceae</taxon>
        <taxon>Oscillatoriophycideae</taxon>
        <taxon>Oscillatoriales</taxon>
        <taxon>Oscillatoriaceae</taxon>
        <taxon>Planktothricoides</taxon>
    </lineage>
</organism>
<comment type="caution">
    <text evidence="2">The sequence shown here is derived from an EMBL/GenBank/DDBJ whole genome shotgun (WGS) entry which is preliminary data.</text>
</comment>
<gene>
    <name evidence="2" type="ORF">H6G72_22160</name>
</gene>
<dbReference type="Gene3D" id="1.10.3670.10">
    <property type="entry name" value="Putative xylanase like domain"/>
    <property type="match status" value="1"/>
</dbReference>
<accession>A0ABR8ELH9</accession>
<proteinExistence type="predicted"/>
<feature type="region of interest" description="Disordered" evidence="1">
    <location>
        <begin position="11"/>
        <end position="30"/>
    </location>
</feature>
<dbReference type="Pfam" id="PF07313">
    <property type="entry name" value="AmiA-like"/>
    <property type="match status" value="1"/>
</dbReference>
<dbReference type="InterPro" id="IPR010846">
    <property type="entry name" value="AmiA-like"/>
</dbReference>
<dbReference type="InterPro" id="IPR038765">
    <property type="entry name" value="Papain-like_cys_pep_sf"/>
</dbReference>
<sequence>MALAGIQATAYYQEPDLSQGQTKKAIDNPEELIPEENLLTDRPLPELPQQLPQNQDKFDSLSPVVPPEILPSPGENRPQALSIYQGLDSEMMRFNQVMQYAIDAKLSDRPLGEIIQAIGEQFLGTPYMAGLLDKSPEENLVVTLQGFDCVLFVETVLAIARGIAQQDYNYQNFRDRVQEQRYRGGKIDGYCSRLHYFSDWIYDNQNRRLVENITQNIGGIPLGATLNFMTQHRQYYPQLANESNYQCILNQEARLAHLNIRYIPQDKIATIYPYLQPGDIIATATDIPGLDVTHTGLVYRFPDGGIGFIHASPSGEVKISRDLQSYIQAVDGQIGIIVARPYY</sequence>
<dbReference type="EMBL" id="JACJSK010000039">
    <property type="protein sequence ID" value="MBD2546496.1"/>
    <property type="molecule type" value="Genomic_DNA"/>
</dbReference>
<dbReference type="Gene3D" id="2.30.260.10">
    <property type="entry name" value="putative xylanase like domain"/>
    <property type="match status" value="1"/>
</dbReference>